<evidence type="ECO:0000313" key="2">
    <source>
        <dbReference type="EMBL" id="KAK6361926.1"/>
    </source>
</evidence>
<feature type="compositionally biased region" description="Acidic residues" evidence="1">
    <location>
        <begin position="538"/>
        <end position="548"/>
    </location>
</feature>
<reference evidence="2 3" key="1">
    <citation type="submission" date="2019-10" db="EMBL/GenBank/DDBJ databases">
        <authorList>
            <person name="Palmer J.M."/>
        </authorList>
    </citation>
    <scope>NUCLEOTIDE SEQUENCE [LARGE SCALE GENOMIC DNA]</scope>
    <source>
        <strain evidence="2 3">TWF730</strain>
    </source>
</reference>
<feature type="region of interest" description="Disordered" evidence="1">
    <location>
        <begin position="127"/>
        <end position="174"/>
    </location>
</feature>
<feature type="compositionally biased region" description="Low complexity" evidence="1">
    <location>
        <begin position="18"/>
        <end position="37"/>
    </location>
</feature>
<evidence type="ECO:0000256" key="1">
    <source>
        <dbReference type="SAM" id="MobiDB-lite"/>
    </source>
</evidence>
<organism evidence="2 3">
    <name type="scientific">Orbilia blumenaviensis</name>
    <dbReference type="NCBI Taxonomy" id="1796055"/>
    <lineage>
        <taxon>Eukaryota</taxon>
        <taxon>Fungi</taxon>
        <taxon>Dikarya</taxon>
        <taxon>Ascomycota</taxon>
        <taxon>Pezizomycotina</taxon>
        <taxon>Orbiliomycetes</taxon>
        <taxon>Orbiliales</taxon>
        <taxon>Orbiliaceae</taxon>
        <taxon>Orbilia</taxon>
    </lineage>
</organism>
<feature type="compositionally biased region" description="Acidic residues" evidence="1">
    <location>
        <begin position="474"/>
        <end position="511"/>
    </location>
</feature>
<feature type="compositionally biased region" description="Acidic residues" evidence="1">
    <location>
        <begin position="395"/>
        <end position="421"/>
    </location>
</feature>
<feature type="compositionally biased region" description="Low complexity" evidence="1">
    <location>
        <begin position="73"/>
        <end position="83"/>
    </location>
</feature>
<name>A0AAV9VL75_9PEZI</name>
<gene>
    <name evidence="2" type="ORF">TWF730_005633</name>
</gene>
<feature type="region of interest" description="Disordered" evidence="1">
    <location>
        <begin position="531"/>
        <end position="554"/>
    </location>
</feature>
<feature type="region of interest" description="Disordered" evidence="1">
    <location>
        <begin position="289"/>
        <end position="308"/>
    </location>
</feature>
<evidence type="ECO:0000313" key="3">
    <source>
        <dbReference type="Proteomes" id="UP001373714"/>
    </source>
</evidence>
<keyword evidence="3" id="KW-1185">Reference proteome</keyword>
<dbReference type="AlphaFoldDB" id="A0AAV9VL75"/>
<protein>
    <recommendedName>
        <fullName evidence="4">Transcription factor Iwr1 domain-containing protein</fullName>
    </recommendedName>
</protein>
<comment type="caution">
    <text evidence="2">The sequence shown here is derived from an EMBL/GenBank/DDBJ whole genome shotgun (WGS) entry which is preliminary data.</text>
</comment>
<evidence type="ECO:0008006" key="4">
    <source>
        <dbReference type="Google" id="ProtNLM"/>
    </source>
</evidence>
<feature type="region of interest" description="Disordered" evidence="1">
    <location>
        <begin position="1"/>
        <end position="96"/>
    </location>
</feature>
<feature type="compositionally biased region" description="Polar residues" evidence="1">
    <location>
        <begin position="213"/>
        <end position="233"/>
    </location>
</feature>
<feature type="compositionally biased region" description="Low complexity" evidence="1">
    <location>
        <begin position="295"/>
        <end position="306"/>
    </location>
</feature>
<feature type="region of interest" description="Disordered" evidence="1">
    <location>
        <begin position="211"/>
        <end position="234"/>
    </location>
</feature>
<proteinExistence type="predicted"/>
<dbReference type="EMBL" id="JAVHNS010000002">
    <property type="protein sequence ID" value="KAK6361926.1"/>
    <property type="molecule type" value="Genomic_DNA"/>
</dbReference>
<feature type="compositionally biased region" description="Polar residues" evidence="1">
    <location>
        <begin position="130"/>
        <end position="148"/>
    </location>
</feature>
<feature type="compositionally biased region" description="Polar residues" evidence="1">
    <location>
        <begin position="161"/>
        <end position="174"/>
    </location>
</feature>
<feature type="region of interest" description="Disordered" evidence="1">
    <location>
        <begin position="381"/>
        <end position="423"/>
    </location>
</feature>
<sequence>MPPKRGSPPLTGRSRLNPRSQPMSSSPGSGDQSSSQRAEAHSLPTHSLRRIVSLDSIEEDENQDNADASVEPTSTISDSGSSSDNEDKQIKTAIAASLTQQVGPAIMGASSSQNTSANRQILRQGRTYVPPSTANGPSMSLSSPNQAGPSRGYPLLGTNGGASMTSSGLPNAGNQRVSFRLDENNLRPTFGARPRNKGRFSRGGTFRLEHQDQVPQPQSHKQPHNQLLSQRPSRTFYPRVHSSRHNFLKPSRFRMSAKMPSALRYQSKKRVVDPVDEKELEGLEVVGLDHHECPNTGSSSNSSTSGEKSIALPAHAHAHAQIGETETGVILRQTDLPVAIIPHTSMELERCNLITKMDQQFVPRQGGPLAIEYHHLDDDDEDAWTDEEPWHCSDDEQGYYEEEDDDDDEEEEDSDDSDEDFGCIGLLHDDYEDMLKAGKGFNQELVEEVDNWPAPEEVKILGYRVIGRLGKEGEGEEEEEEDDDEDEDEDEEDDDDDDDDDEEEDEDEEGEIWGSFGDNEDYQALRKHRWLDGLSPIQEEDDEWEDDGGSGKEG</sequence>
<accession>A0AAV9VL75</accession>
<feature type="region of interest" description="Disordered" evidence="1">
    <location>
        <begin position="461"/>
        <end position="519"/>
    </location>
</feature>
<dbReference type="Proteomes" id="UP001373714">
    <property type="component" value="Unassembled WGS sequence"/>
</dbReference>